<dbReference type="SMART" id="SM00248">
    <property type="entry name" value="ANK"/>
    <property type="match status" value="1"/>
</dbReference>
<reference evidence="7 8" key="1">
    <citation type="submission" date="2022-01" db="EMBL/GenBank/DDBJ databases">
        <title>A chromosomal length assembly of Cordylochernes scorpioides.</title>
        <authorList>
            <person name="Zeh D."/>
            <person name="Zeh J."/>
        </authorList>
    </citation>
    <scope>NUCLEOTIDE SEQUENCE [LARGE SCALE GENOMIC DNA]</scope>
    <source>
        <strain evidence="7">IN4F17</strain>
        <tissue evidence="7">Whole Body</tissue>
    </source>
</reference>
<evidence type="ECO:0000256" key="1">
    <source>
        <dbReference type="ARBA" id="ARBA00004175"/>
    </source>
</evidence>
<evidence type="ECO:0000256" key="5">
    <source>
        <dbReference type="ARBA" id="ARBA00023298"/>
    </source>
</evidence>
<comment type="subcellular location">
    <subcellularLocation>
        <location evidence="1">Target cell membrane</location>
    </subcellularLocation>
</comment>
<keyword evidence="2" id="KW-0268">Exocytosis</keyword>
<dbReference type="Pfam" id="PF00023">
    <property type="entry name" value="Ank"/>
    <property type="match status" value="1"/>
</dbReference>
<keyword evidence="6" id="KW-0040">ANK repeat</keyword>
<organism evidence="7 8">
    <name type="scientific">Cordylochernes scorpioides</name>
    <dbReference type="NCBI Taxonomy" id="51811"/>
    <lineage>
        <taxon>Eukaryota</taxon>
        <taxon>Metazoa</taxon>
        <taxon>Ecdysozoa</taxon>
        <taxon>Arthropoda</taxon>
        <taxon>Chelicerata</taxon>
        <taxon>Arachnida</taxon>
        <taxon>Pseudoscorpiones</taxon>
        <taxon>Cheliferoidea</taxon>
        <taxon>Chernetidae</taxon>
        <taxon>Cordylochernes</taxon>
    </lineage>
</organism>
<protein>
    <submittedName>
        <fullName evidence="7">Uncharacterized protein</fullName>
    </submittedName>
</protein>
<dbReference type="Proteomes" id="UP001235939">
    <property type="component" value="Chromosome 21"/>
</dbReference>
<evidence type="ECO:0000256" key="6">
    <source>
        <dbReference type="PROSITE-ProRule" id="PRU00023"/>
    </source>
</evidence>
<keyword evidence="3" id="KW-1052">Target cell membrane</keyword>
<evidence type="ECO:0000256" key="2">
    <source>
        <dbReference type="ARBA" id="ARBA00022483"/>
    </source>
</evidence>
<keyword evidence="5" id="KW-0472">Membrane</keyword>
<accession>A0ABY6LN73</accession>
<proteinExistence type="predicted"/>
<evidence type="ECO:0000256" key="3">
    <source>
        <dbReference type="ARBA" id="ARBA00022537"/>
    </source>
</evidence>
<feature type="repeat" description="ANK" evidence="6">
    <location>
        <begin position="86"/>
        <end position="118"/>
    </location>
</feature>
<keyword evidence="4" id="KW-0528">Neurotoxin</keyword>
<evidence type="ECO:0000313" key="7">
    <source>
        <dbReference type="EMBL" id="UYV82566.1"/>
    </source>
</evidence>
<dbReference type="InterPro" id="IPR036770">
    <property type="entry name" value="Ankyrin_rpt-contain_sf"/>
</dbReference>
<evidence type="ECO:0000256" key="4">
    <source>
        <dbReference type="ARBA" id="ARBA00023028"/>
    </source>
</evidence>
<keyword evidence="5" id="KW-1053">Target membrane</keyword>
<evidence type="ECO:0000313" key="8">
    <source>
        <dbReference type="Proteomes" id="UP001235939"/>
    </source>
</evidence>
<dbReference type="SUPFAM" id="SSF48403">
    <property type="entry name" value="Ankyrin repeat"/>
    <property type="match status" value="1"/>
</dbReference>
<keyword evidence="4" id="KW-0638">Presynaptic neurotoxin</keyword>
<sequence>MCLTSWLCGVDCLGCWHSWMPGSVSTSRTALPPRTLRSIGQPASGLLRPFSCLLVTNISYLLASIFHRAASVLAERGAEVDCANSQGATPLHDAVHRGDSHLVRALLEAGANPHVSAVQG</sequence>
<dbReference type="PROSITE" id="PS50088">
    <property type="entry name" value="ANK_REPEAT"/>
    <property type="match status" value="1"/>
</dbReference>
<dbReference type="InterPro" id="IPR002110">
    <property type="entry name" value="Ankyrin_rpt"/>
</dbReference>
<keyword evidence="8" id="KW-1185">Reference proteome</keyword>
<keyword evidence="4" id="KW-0800">Toxin</keyword>
<name>A0ABY6LN73_9ARAC</name>
<dbReference type="Gene3D" id="1.25.40.20">
    <property type="entry name" value="Ankyrin repeat-containing domain"/>
    <property type="match status" value="1"/>
</dbReference>
<dbReference type="EMBL" id="CP092883">
    <property type="protein sequence ID" value="UYV82566.1"/>
    <property type="molecule type" value="Genomic_DNA"/>
</dbReference>
<dbReference type="PROSITE" id="PS50297">
    <property type="entry name" value="ANK_REP_REGION"/>
    <property type="match status" value="1"/>
</dbReference>
<gene>
    <name evidence="7" type="ORF">LAZ67_21002783</name>
</gene>